<reference evidence="3" key="1">
    <citation type="submission" date="2022-10" db="EMBL/GenBank/DDBJ databases">
        <title>Culturing micro-colonial fungi from biological soil crusts in the Mojave desert and describing Neophaeococcomyces mojavensis, and introducing the new genera and species Taxawa tesnikishii.</title>
        <authorList>
            <person name="Kurbessoian T."/>
            <person name="Stajich J.E."/>
        </authorList>
    </citation>
    <scope>NUCLEOTIDE SEQUENCE</scope>
    <source>
        <strain evidence="3">TK_1</strain>
    </source>
</reference>
<evidence type="ECO:0000256" key="1">
    <source>
        <dbReference type="SAM" id="MobiDB-lite"/>
    </source>
</evidence>
<dbReference type="PANTHER" id="PTHR39218:SF1">
    <property type="entry name" value="OXIDOREDUCTASE 14 KDA SUBUNIT, PUTATIVE (AFU_ORTHOLOGUE AFUA_1G12110)-RELATED"/>
    <property type="match status" value="1"/>
</dbReference>
<keyword evidence="2" id="KW-0472">Membrane</keyword>
<name>A0ABQ9NWK0_9PEZI</name>
<dbReference type="EMBL" id="JAPDRL010000026">
    <property type="protein sequence ID" value="KAJ9665710.1"/>
    <property type="molecule type" value="Genomic_DNA"/>
</dbReference>
<protein>
    <submittedName>
        <fullName evidence="3">Uncharacterized protein</fullName>
    </submittedName>
</protein>
<keyword evidence="4" id="KW-1185">Reference proteome</keyword>
<evidence type="ECO:0000313" key="4">
    <source>
        <dbReference type="Proteomes" id="UP001172684"/>
    </source>
</evidence>
<proteinExistence type="predicted"/>
<feature type="transmembrane region" description="Helical" evidence="2">
    <location>
        <begin position="33"/>
        <end position="51"/>
    </location>
</feature>
<comment type="caution">
    <text evidence="3">The sequence shown here is derived from an EMBL/GenBank/DDBJ whole genome shotgun (WGS) entry which is preliminary data.</text>
</comment>
<sequence>MVHKVLFWSGFGLVVRFWQLGIEMRPFFNRESLWAYPVYGAVGGSFGYWLTGVESRQFKVLSDRRDRLLEKRKRAADRDQLNMGTPAQIEEEGIHATP</sequence>
<evidence type="ECO:0000256" key="2">
    <source>
        <dbReference type="SAM" id="Phobius"/>
    </source>
</evidence>
<feature type="region of interest" description="Disordered" evidence="1">
    <location>
        <begin position="75"/>
        <end position="98"/>
    </location>
</feature>
<keyword evidence="2" id="KW-0812">Transmembrane</keyword>
<gene>
    <name evidence="3" type="ORF">H2201_004194</name>
</gene>
<keyword evidence="2" id="KW-1133">Transmembrane helix</keyword>
<organism evidence="3 4">
    <name type="scientific">Coniosporium apollinis</name>
    <dbReference type="NCBI Taxonomy" id="61459"/>
    <lineage>
        <taxon>Eukaryota</taxon>
        <taxon>Fungi</taxon>
        <taxon>Dikarya</taxon>
        <taxon>Ascomycota</taxon>
        <taxon>Pezizomycotina</taxon>
        <taxon>Dothideomycetes</taxon>
        <taxon>Dothideomycetes incertae sedis</taxon>
        <taxon>Coniosporium</taxon>
    </lineage>
</organism>
<evidence type="ECO:0000313" key="3">
    <source>
        <dbReference type="EMBL" id="KAJ9665710.1"/>
    </source>
</evidence>
<dbReference type="Proteomes" id="UP001172684">
    <property type="component" value="Unassembled WGS sequence"/>
</dbReference>
<accession>A0ABQ9NWK0</accession>
<dbReference type="PANTHER" id="PTHR39218">
    <property type="entry name" value="OXIDOREDUCTASE 14 KDA SUBUNIT, PUTATIVE (AFU_ORTHOLOGUE AFUA_1G12110)-RELATED"/>
    <property type="match status" value="1"/>
</dbReference>